<keyword evidence="2" id="KW-1185">Reference proteome</keyword>
<proteinExistence type="predicted"/>
<name>A0ABR2K180_9EUKA</name>
<gene>
    <name evidence="1" type="ORF">M9Y10_043831</name>
</gene>
<reference evidence="1 2" key="1">
    <citation type="submission" date="2024-04" db="EMBL/GenBank/DDBJ databases">
        <title>Tritrichomonas musculus Genome.</title>
        <authorList>
            <person name="Alves-Ferreira E."/>
            <person name="Grigg M."/>
            <person name="Lorenzi H."/>
            <person name="Galac M."/>
        </authorList>
    </citation>
    <scope>NUCLEOTIDE SEQUENCE [LARGE SCALE GENOMIC DNA]</scope>
    <source>
        <strain evidence="1 2">EAF2021</strain>
    </source>
</reference>
<evidence type="ECO:0000313" key="1">
    <source>
        <dbReference type="EMBL" id="KAK8884712.1"/>
    </source>
</evidence>
<evidence type="ECO:0000313" key="2">
    <source>
        <dbReference type="Proteomes" id="UP001470230"/>
    </source>
</evidence>
<protein>
    <submittedName>
        <fullName evidence="1">Uncharacterized protein</fullName>
    </submittedName>
</protein>
<sequence length="158" mass="17169">MIKKAGIGFISGQGIATISSLYHAVFKAPSGKEISDFYHEFKQNSKSDGVTMALWSILNTLIEPIVQEKVESKILQSIITGAASSAIMSIRNGTADMTKQAASGAIQSFALSMFESGIEIALKPLDLKMMKNFDDSFFKDRSEAVLRSPTESISSVFF</sequence>
<organism evidence="1 2">
    <name type="scientific">Tritrichomonas musculus</name>
    <dbReference type="NCBI Taxonomy" id="1915356"/>
    <lineage>
        <taxon>Eukaryota</taxon>
        <taxon>Metamonada</taxon>
        <taxon>Parabasalia</taxon>
        <taxon>Tritrichomonadida</taxon>
        <taxon>Tritrichomonadidae</taxon>
        <taxon>Tritrichomonas</taxon>
    </lineage>
</organism>
<dbReference type="Proteomes" id="UP001470230">
    <property type="component" value="Unassembled WGS sequence"/>
</dbReference>
<comment type="caution">
    <text evidence="1">The sequence shown here is derived from an EMBL/GenBank/DDBJ whole genome shotgun (WGS) entry which is preliminary data.</text>
</comment>
<dbReference type="EMBL" id="JAPFFF010000008">
    <property type="protein sequence ID" value="KAK8884712.1"/>
    <property type="molecule type" value="Genomic_DNA"/>
</dbReference>
<accession>A0ABR2K180</accession>